<dbReference type="KEGG" id="pgb:H744_1c0212"/>
<evidence type="ECO:0000259" key="3">
    <source>
        <dbReference type="Pfam" id="PF25967"/>
    </source>
</evidence>
<dbReference type="PATRIC" id="fig|658445.3.peg.233"/>
<dbReference type="GO" id="GO:0015562">
    <property type="term" value="F:efflux transmembrane transporter activity"/>
    <property type="evidence" value="ECO:0007669"/>
    <property type="project" value="TreeGrafter"/>
</dbReference>
<dbReference type="STRING" id="658445.H744_1c0212"/>
<proteinExistence type="inferred from homology"/>
<accession>A0A0C5WDW2</accession>
<sequence length="433" mass="47267">MTSPTQTSTSRTKLATALKLLLPCLIIAGGLYASHQFMQGKPHRPSRPGQPPSRTVDVEPIRLSRDIPQIVVQGSVEPKRTISLRSQLRGLVTNMAEDLVPGGYVKAGETLLNIDLRDHALAVKEAQATLARHQALYQVEYGRRRAAELEYALSGQSLADDDLDLVLRGPHLAQIEADIARSQAALQRAELNYERTHITAPFDAQIVSLDVAKGSLLRDNSSIAELVATDTFWLRVSVPAHQLQWITVPDNGRAADSQGQCIGSAVTIRNPHEWGGRASRQGCVVSLLPTLDNKVKLANLLVEIQDPLAMQPQNSGKPKVLLNAFLQAEIDTNPFDNVARIARRHLQQEKFVWLMAEDGTLVAQPVSVTFRTQDYVLIDEGLDSGDQLITTPLPGAVEGISLDVRQVPLEFDLSTADSTPATQHEVGKQGEPS</sequence>
<feature type="domain" description="Multidrug resistance protein MdtA-like C-terminal permuted SH3" evidence="3">
    <location>
        <begin position="345"/>
        <end position="390"/>
    </location>
</feature>
<gene>
    <name evidence="4" type="ORF">H744_1c0212</name>
</gene>
<dbReference type="PANTHER" id="PTHR30469:SF12">
    <property type="entry name" value="MULTIDRUG RESISTANCE PROTEIN MDTA"/>
    <property type="match status" value="1"/>
</dbReference>
<dbReference type="AlphaFoldDB" id="A0A0C5WDW2"/>
<dbReference type="OrthoDB" id="9781888at2"/>
<dbReference type="HOGENOM" id="CLU_018816_18_2_6"/>
<evidence type="ECO:0000313" key="5">
    <source>
        <dbReference type="Proteomes" id="UP000032303"/>
    </source>
</evidence>
<evidence type="ECO:0000256" key="1">
    <source>
        <dbReference type="ARBA" id="ARBA00009477"/>
    </source>
</evidence>
<keyword evidence="5" id="KW-1185">Reference proteome</keyword>
<dbReference type="InterPro" id="IPR006143">
    <property type="entry name" value="RND_pump_MFP"/>
</dbReference>
<dbReference type="Gene3D" id="2.40.420.20">
    <property type="match status" value="1"/>
</dbReference>
<dbReference type="NCBIfam" id="TIGR01730">
    <property type="entry name" value="RND_mfp"/>
    <property type="match status" value="1"/>
</dbReference>
<dbReference type="Gene3D" id="2.40.30.170">
    <property type="match status" value="1"/>
</dbReference>
<dbReference type="EMBL" id="CP005973">
    <property type="protein sequence ID" value="AJR05238.1"/>
    <property type="molecule type" value="Genomic_DNA"/>
</dbReference>
<feature type="region of interest" description="Disordered" evidence="2">
    <location>
        <begin position="413"/>
        <end position="433"/>
    </location>
</feature>
<dbReference type="SUPFAM" id="SSF111369">
    <property type="entry name" value="HlyD-like secretion proteins"/>
    <property type="match status" value="1"/>
</dbReference>
<dbReference type="PANTHER" id="PTHR30469">
    <property type="entry name" value="MULTIDRUG RESISTANCE PROTEIN MDTA"/>
    <property type="match status" value="1"/>
</dbReference>
<dbReference type="InterPro" id="IPR058627">
    <property type="entry name" value="MdtA-like_C"/>
</dbReference>
<evidence type="ECO:0000256" key="2">
    <source>
        <dbReference type="SAM" id="MobiDB-lite"/>
    </source>
</evidence>
<dbReference type="Proteomes" id="UP000032303">
    <property type="component" value="Chromosome 1"/>
</dbReference>
<comment type="similarity">
    <text evidence="1">Belongs to the membrane fusion protein (MFP) (TC 8.A.1) family.</text>
</comment>
<dbReference type="Gene3D" id="2.40.50.100">
    <property type="match status" value="1"/>
</dbReference>
<organism evidence="4 5">
    <name type="scientific">Photobacterium gaetbulicola Gung47</name>
    <dbReference type="NCBI Taxonomy" id="658445"/>
    <lineage>
        <taxon>Bacteria</taxon>
        <taxon>Pseudomonadati</taxon>
        <taxon>Pseudomonadota</taxon>
        <taxon>Gammaproteobacteria</taxon>
        <taxon>Vibrionales</taxon>
        <taxon>Vibrionaceae</taxon>
        <taxon>Photobacterium</taxon>
    </lineage>
</organism>
<protein>
    <submittedName>
        <fullName evidence="4">Putative RND efflux membrane fusion protein</fullName>
    </submittedName>
</protein>
<name>A0A0C5WDW2_9GAMM</name>
<dbReference type="Gene3D" id="1.10.287.470">
    <property type="entry name" value="Helix hairpin bin"/>
    <property type="match status" value="1"/>
</dbReference>
<dbReference type="Pfam" id="PF25967">
    <property type="entry name" value="RND-MFP_C"/>
    <property type="match status" value="1"/>
</dbReference>
<reference evidence="4 5" key="1">
    <citation type="submission" date="2013-05" db="EMBL/GenBank/DDBJ databases">
        <title>Complete genome sequence of the lipase-producing bacterium Photobacterium gaetbulicola Gung47.</title>
        <authorList>
            <person name="Kim Y.-O."/>
        </authorList>
    </citation>
    <scope>NUCLEOTIDE SEQUENCE [LARGE SCALE GENOMIC DNA]</scope>
    <source>
        <strain evidence="4 5">Gung47</strain>
    </source>
</reference>
<evidence type="ECO:0000313" key="4">
    <source>
        <dbReference type="EMBL" id="AJR05238.1"/>
    </source>
</evidence>
<dbReference type="GO" id="GO:1990281">
    <property type="term" value="C:efflux pump complex"/>
    <property type="evidence" value="ECO:0007669"/>
    <property type="project" value="TreeGrafter"/>
</dbReference>